<comment type="caution">
    <text evidence="1">The sequence shown here is derived from an EMBL/GenBank/DDBJ whole genome shotgun (WGS) entry which is preliminary data.</text>
</comment>
<protein>
    <submittedName>
        <fullName evidence="1">Uncharacterized protein</fullName>
    </submittedName>
</protein>
<evidence type="ECO:0000313" key="2">
    <source>
        <dbReference type="Proteomes" id="UP001148629"/>
    </source>
</evidence>
<keyword evidence="2" id="KW-1185">Reference proteome</keyword>
<reference evidence="1" key="1">
    <citation type="submission" date="2022-08" db="EMBL/GenBank/DDBJ databases">
        <title>Genome Sequence of Fusarium decemcellulare.</title>
        <authorList>
            <person name="Buettner E."/>
        </authorList>
    </citation>
    <scope>NUCLEOTIDE SEQUENCE</scope>
    <source>
        <strain evidence="1">Babe19</strain>
    </source>
</reference>
<gene>
    <name evidence="1" type="ORF">NM208_g11869</name>
</gene>
<name>A0ACC1RQV7_9HYPO</name>
<dbReference type="Proteomes" id="UP001148629">
    <property type="component" value="Unassembled WGS sequence"/>
</dbReference>
<dbReference type="EMBL" id="JANRMS010001999">
    <property type="protein sequence ID" value="KAJ3524899.1"/>
    <property type="molecule type" value="Genomic_DNA"/>
</dbReference>
<evidence type="ECO:0000313" key="1">
    <source>
        <dbReference type="EMBL" id="KAJ3524899.1"/>
    </source>
</evidence>
<proteinExistence type="predicted"/>
<organism evidence="1 2">
    <name type="scientific">Fusarium decemcellulare</name>
    <dbReference type="NCBI Taxonomy" id="57161"/>
    <lineage>
        <taxon>Eukaryota</taxon>
        <taxon>Fungi</taxon>
        <taxon>Dikarya</taxon>
        <taxon>Ascomycota</taxon>
        <taxon>Pezizomycotina</taxon>
        <taxon>Sordariomycetes</taxon>
        <taxon>Hypocreomycetidae</taxon>
        <taxon>Hypocreales</taxon>
        <taxon>Nectriaceae</taxon>
        <taxon>Fusarium</taxon>
        <taxon>Fusarium decemcellulare species complex</taxon>
    </lineage>
</organism>
<accession>A0ACC1RQV7</accession>
<sequence length="117" mass="12859">MAAPQVHTNYQRLLMSGTRRQRHSHFPVLDNPVKLGLKTRQGVKRVLVPILSMFHFKELSICEFDEVVAGIPPNKMLEMVNVGADRVVAGDAAAVTDPKVALLNPVRAKGMVFGAQD</sequence>